<name>A0A9N8EEK6_9STRA</name>
<dbReference type="Pfam" id="PF00447">
    <property type="entry name" value="HSF_DNA-bind"/>
    <property type="match status" value="1"/>
</dbReference>
<evidence type="ECO:0000259" key="6">
    <source>
        <dbReference type="SMART" id="SM00415"/>
    </source>
</evidence>
<evidence type="ECO:0000256" key="1">
    <source>
        <dbReference type="ARBA" id="ARBA00004123"/>
    </source>
</evidence>
<dbReference type="InterPro" id="IPR036390">
    <property type="entry name" value="WH_DNA-bd_sf"/>
</dbReference>
<dbReference type="SMART" id="SM00415">
    <property type="entry name" value="HSF"/>
    <property type="match status" value="1"/>
</dbReference>
<evidence type="ECO:0000256" key="2">
    <source>
        <dbReference type="ARBA" id="ARBA00023125"/>
    </source>
</evidence>
<comment type="caution">
    <text evidence="7">The sequence shown here is derived from an EMBL/GenBank/DDBJ whole genome shotgun (WGS) entry which is preliminary data.</text>
</comment>
<keyword evidence="8" id="KW-1185">Reference proteome</keyword>
<proteinExistence type="inferred from homology"/>
<evidence type="ECO:0000313" key="8">
    <source>
        <dbReference type="Proteomes" id="UP001153069"/>
    </source>
</evidence>
<feature type="compositionally biased region" description="Polar residues" evidence="5">
    <location>
        <begin position="87"/>
        <end position="104"/>
    </location>
</feature>
<accession>A0A9N8EEK6</accession>
<feature type="compositionally biased region" description="Polar residues" evidence="5">
    <location>
        <begin position="14"/>
        <end position="27"/>
    </location>
</feature>
<evidence type="ECO:0000256" key="5">
    <source>
        <dbReference type="SAM" id="MobiDB-lite"/>
    </source>
</evidence>
<dbReference type="PANTHER" id="PTHR10015">
    <property type="entry name" value="HEAT SHOCK TRANSCRIPTION FACTOR"/>
    <property type="match status" value="1"/>
</dbReference>
<dbReference type="AlphaFoldDB" id="A0A9N8EEK6"/>
<comment type="subcellular location">
    <subcellularLocation>
        <location evidence="1">Nucleus</location>
    </subcellularLocation>
</comment>
<feature type="domain" description="HSF-type DNA-binding" evidence="6">
    <location>
        <begin position="144"/>
        <end position="238"/>
    </location>
</feature>
<dbReference type="Gene3D" id="1.10.10.10">
    <property type="entry name" value="Winged helix-like DNA-binding domain superfamily/Winged helix DNA-binding domain"/>
    <property type="match status" value="1"/>
</dbReference>
<dbReference type="OrthoDB" id="60033at2759"/>
<dbReference type="GO" id="GO:0043565">
    <property type="term" value="F:sequence-specific DNA binding"/>
    <property type="evidence" value="ECO:0007669"/>
    <property type="project" value="InterPro"/>
</dbReference>
<reference evidence="7" key="1">
    <citation type="submission" date="2020-06" db="EMBL/GenBank/DDBJ databases">
        <authorList>
            <consortium name="Plant Systems Biology data submission"/>
        </authorList>
    </citation>
    <scope>NUCLEOTIDE SEQUENCE</scope>
    <source>
        <strain evidence="7">D6</strain>
    </source>
</reference>
<feature type="region of interest" description="Disordered" evidence="5">
    <location>
        <begin position="350"/>
        <end position="376"/>
    </location>
</feature>
<keyword evidence="2" id="KW-0238">DNA-binding</keyword>
<feature type="compositionally biased region" description="Basic and acidic residues" evidence="5">
    <location>
        <begin position="30"/>
        <end position="40"/>
    </location>
</feature>
<feature type="region of interest" description="Disordered" evidence="5">
    <location>
        <begin position="1"/>
        <end position="142"/>
    </location>
</feature>
<dbReference type="SUPFAM" id="SSF46785">
    <property type="entry name" value="Winged helix' DNA-binding domain"/>
    <property type="match status" value="1"/>
</dbReference>
<dbReference type="FunFam" id="1.10.10.10:FF:000479">
    <property type="entry name" value="Predicted protein"/>
    <property type="match status" value="1"/>
</dbReference>
<evidence type="ECO:0000256" key="3">
    <source>
        <dbReference type="ARBA" id="ARBA00023242"/>
    </source>
</evidence>
<protein>
    <submittedName>
        <fullName evidence="7">Heat stress transcription factor</fullName>
    </submittedName>
</protein>
<sequence length="400" mass="42169">MVKPARDELPTMEPTKTNAAASSTKNEGSVVKERTLKVDGETGEPTIKSFGSNDSGAASTNEHIKESAQGDEDVKPSPKKADEGTGQRKSIQSNTHPLTSSQPSEGAILTGQAPLNPSCHYTDASLLADPTPDKRRNRGGVSQAFPDKLHKLLDQVEADGLGHVISWQPHGRCFVVHKPKVFVDLLPKYFQQSKLTSFQRQLNLYGFRRISQGADSGGYYHELFLRGRSGLSANMKRTKIKGTVKQKRDPSTEPDFYKYPPLGNSSNAAEASTNPPVAAAGTGVGAVQSLKPLTGGSQSTGVAQVSLPMPPLQSMTRSIPIQQLYGGLLGAAQLTAYPGLLASLAAKPDPSGGLGLQSGGAPSVAPAPGNTSAQDMRTTLAALLTAQMARGSEDERSTSI</sequence>
<feature type="compositionally biased region" description="Polar residues" evidence="5">
    <location>
        <begin position="49"/>
        <end position="61"/>
    </location>
</feature>
<dbReference type="Proteomes" id="UP001153069">
    <property type="component" value="Unassembled WGS sequence"/>
</dbReference>
<keyword evidence="3" id="KW-0539">Nucleus</keyword>
<dbReference type="InterPro" id="IPR000232">
    <property type="entry name" value="HSF_DNA-bd"/>
</dbReference>
<dbReference type="InterPro" id="IPR036388">
    <property type="entry name" value="WH-like_DNA-bd_sf"/>
</dbReference>
<evidence type="ECO:0000256" key="4">
    <source>
        <dbReference type="RuleBase" id="RU004020"/>
    </source>
</evidence>
<gene>
    <name evidence="7" type="ORF">SEMRO_1068_G237470.1</name>
</gene>
<feature type="compositionally biased region" description="Basic and acidic residues" evidence="5">
    <location>
        <begin position="62"/>
        <end position="86"/>
    </location>
</feature>
<dbReference type="PRINTS" id="PR00056">
    <property type="entry name" value="HSFDOMAIN"/>
</dbReference>
<dbReference type="GO" id="GO:0003700">
    <property type="term" value="F:DNA-binding transcription factor activity"/>
    <property type="evidence" value="ECO:0007669"/>
    <property type="project" value="InterPro"/>
</dbReference>
<organism evidence="7 8">
    <name type="scientific">Seminavis robusta</name>
    <dbReference type="NCBI Taxonomy" id="568900"/>
    <lineage>
        <taxon>Eukaryota</taxon>
        <taxon>Sar</taxon>
        <taxon>Stramenopiles</taxon>
        <taxon>Ochrophyta</taxon>
        <taxon>Bacillariophyta</taxon>
        <taxon>Bacillariophyceae</taxon>
        <taxon>Bacillariophycidae</taxon>
        <taxon>Naviculales</taxon>
        <taxon>Naviculaceae</taxon>
        <taxon>Seminavis</taxon>
    </lineage>
</organism>
<dbReference type="PANTHER" id="PTHR10015:SF206">
    <property type="entry name" value="HSF-TYPE DNA-BINDING DOMAIN-CONTAINING PROTEIN"/>
    <property type="match status" value="1"/>
</dbReference>
<dbReference type="GO" id="GO:0005634">
    <property type="term" value="C:nucleus"/>
    <property type="evidence" value="ECO:0007669"/>
    <property type="project" value="UniProtKB-SubCell"/>
</dbReference>
<dbReference type="EMBL" id="CAICTM010001066">
    <property type="protein sequence ID" value="CAB9520026.1"/>
    <property type="molecule type" value="Genomic_DNA"/>
</dbReference>
<evidence type="ECO:0000313" key="7">
    <source>
        <dbReference type="EMBL" id="CAB9520026.1"/>
    </source>
</evidence>
<comment type="similarity">
    <text evidence="4">Belongs to the HSF family.</text>
</comment>